<feature type="transmembrane region" description="Helical" evidence="1">
    <location>
        <begin position="37"/>
        <end position="57"/>
    </location>
</feature>
<dbReference type="AlphaFoldDB" id="A0A0K0FAC1"/>
<reference evidence="2" key="1">
    <citation type="submission" date="2014-07" db="EMBL/GenBank/DDBJ databases">
        <authorList>
            <person name="Martin A.A"/>
            <person name="De Silva N."/>
        </authorList>
    </citation>
    <scope>NUCLEOTIDE SEQUENCE</scope>
</reference>
<organism evidence="2 3">
    <name type="scientific">Strongyloides venezuelensis</name>
    <name type="common">Threadworm</name>
    <dbReference type="NCBI Taxonomy" id="75913"/>
    <lineage>
        <taxon>Eukaryota</taxon>
        <taxon>Metazoa</taxon>
        <taxon>Ecdysozoa</taxon>
        <taxon>Nematoda</taxon>
        <taxon>Chromadorea</taxon>
        <taxon>Rhabditida</taxon>
        <taxon>Tylenchina</taxon>
        <taxon>Panagrolaimomorpha</taxon>
        <taxon>Strongyloidoidea</taxon>
        <taxon>Strongyloididae</taxon>
        <taxon>Strongyloides</taxon>
    </lineage>
</organism>
<keyword evidence="1" id="KW-1133">Transmembrane helix</keyword>
<protein>
    <submittedName>
        <fullName evidence="3">Cation-transporting ATPase</fullName>
    </submittedName>
</protein>
<dbReference type="Proteomes" id="UP000035680">
    <property type="component" value="Unassembled WGS sequence"/>
</dbReference>
<sequence length="158" mass="19086">MYVFDSCHIKINCEHRPKEKINLVWKLANFGELRSELYYFFGLLCLISWLAFNLWILRDYFFPWWFSPLYTETGLPKQKLEMKKKEILLQKRVIDDVKILPNTHTIFLHDSIVCDQITPINHNESDKNIVLKMNEEIYHHKIKKEIQNNMRNSVAIEM</sequence>
<reference evidence="3" key="2">
    <citation type="submission" date="2015-08" db="UniProtKB">
        <authorList>
            <consortium name="WormBaseParasite"/>
        </authorList>
    </citation>
    <scope>IDENTIFICATION</scope>
</reference>
<keyword evidence="1" id="KW-0472">Membrane</keyword>
<evidence type="ECO:0000313" key="2">
    <source>
        <dbReference type="Proteomes" id="UP000035680"/>
    </source>
</evidence>
<accession>A0A0K0FAC1</accession>
<name>A0A0K0FAC1_STRVS</name>
<dbReference type="WBParaSite" id="SVE_0577400.1">
    <property type="protein sequence ID" value="SVE_0577400.1"/>
    <property type="gene ID" value="SVE_0577400"/>
</dbReference>
<evidence type="ECO:0000313" key="3">
    <source>
        <dbReference type="WBParaSite" id="SVE_0577400.1"/>
    </source>
</evidence>
<keyword evidence="1" id="KW-0812">Transmembrane</keyword>
<keyword evidence="2" id="KW-1185">Reference proteome</keyword>
<evidence type="ECO:0000256" key="1">
    <source>
        <dbReference type="SAM" id="Phobius"/>
    </source>
</evidence>
<proteinExistence type="predicted"/>